<feature type="binding site" evidence="5">
    <location>
        <position position="44"/>
    </location>
    <ligand>
        <name>Mg(2+)</name>
        <dbReference type="ChEBI" id="CHEBI:18420"/>
    </ligand>
</feature>
<feature type="active site" description="Proton acceptor" evidence="5">
    <location>
        <position position="183"/>
    </location>
</feature>
<reference evidence="6 7" key="1">
    <citation type="submission" date="2024-10" db="EMBL/GenBank/DDBJ databases">
        <authorList>
            <person name="Ratan Roy A."/>
            <person name="Morales Sandoval P.H."/>
            <person name="De Los Santos Villalobos S."/>
            <person name="Chakraborty S."/>
            <person name="Mukherjee J."/>
        </authorList>
    </citation>
    <scope>NUCLEOTIDE SEQUENCE [LARGE SCALE GENOMIC DNA]</scope>
    <source>
        <strain evidence="6 7">S1</strain>
    </source>
</reference>
<proteinExistence type="inferred from homology"/>
<dbReference type="Pfam" id="PF02548">
    <property type="entry name" value="Pantoate_transf"/>
    <property type="match status" value="1"/>
</dbReference>
<dbReference type="PIRSF" id="PIRSF000388">
    <property type="entry name" value="Pantoate_hydroxy_MeTrfase"/>
    <property type="match status" value="1"/>
</dbReference>
<protein>
    <recommendedName>
        <fullName evidence="5">3-methyl-2-oxobutanoate hydroxymethyltransferase</fullName>
        <ecNumber evidence="5">2.1.2.11</ecNumber>
    </recommendedName>
    <alternativeName>
        <fullName evidence="5">Ketopantoate hydroxymethyltransferase</fullName>
        <shortName evidence="5">KPHMT</shortName>
    </alternativeName>
</protein>
<keyword evidence="5" id="KW-0460">Magnesium</keyword>
<organism evidence="6 7">
    <name type="scientific">Almyronema epifaneia S1</name>
    <dbReference type="NCBI Taxonomy" id="2991925"/>
    <lineage>
        <taxon>Bacteria</taxon>
        <taxon>Bacillati</taxon>
        <taxon>Cyanobacteriota</taxon>
        <taxon>Cyanophyceae</taxon>
        <taxon>Nodosilineales</taxon>
        <taxon>Nodosilineaceae</taxon>
        <taxon>Almyronema</taxon>
        <taxon>Almyronema epifaneia</taxon>
    </lineage>
</organism>
<dbReference type="HAMAP" id="MF_00156">
    <property type="entry name" value="PanB"/>
    <property type="match status" value="1"/>
</dbReference>
<sequence length="261" mass="27673">MAVNVHQFVRWKQEGRAIAVLTAWDYTSARIVEQAGADIVLVGDSLAMTVLGYETTLPLTLEEMLHHTKAVQRGAKQSLIVADLPFLSYQVSLPQAMASAGRALKEGGAQAVKLEGGHAAMAQTIQALVQAGIPVMGHVGLTPQSVNQFGGFRQQGKSPAEAERILQEAIAVEQAGAFSLVLEHIPSALAAKISQTLTIPTIGIGAGAHCDGQVLVTADVLGLSDWQPPFAKSYANLRQQAVSAAQQFCQEVRDRQFPVSG</sequence>
<keyword evidence="5" id="KW-0479">Metal-binding</keyword>
<comment type="subcellular location">
    <subcellularLocation>
        <location evidence="5">Cytoplasm</location>
    </subcellularLocation>
</comment>
<feature type="binding site" evidence="5">
    <location>
        <position position="113"/>
    </location>
    <ligand>
        <name>3-methyl-2-oxobutanoate</name>
        <dbReference type="ChEBI" id="CHEBI:11851"/>
    </ligand>
</feature>
<comment type="caution">
    <text evidence="6">The sequence shown here is derived from an EMBL/GenBank/DDBJ whole genome shotgun (WGS) entry which is preliminary data.</text>
</comment>
<dbReference type="EMBL" id="JBHZOL010000002">
    <property type="protein sequence ID" value="MFE4104682.1"/>
    <property type="molecule type" value="Genomic_DNA"/>
</dbReference>
<dbReference type="InterPro" id="IPR003700">
    <property type="entry name" value="Pantoate_hydroxy_MeTrfase"/>
</dbReference>
<comment type="catalytic activity">
    <reaction evidence="5">
        <text>(6R)-5,10-methylene-5,6,7,8-tetrahydrofolate + 3-methyl-2-oxobutanoate + H2O = 2-dehydropantoate + (6S)-5,6,7,8-tetrahydrofolate</text>
        <dbReference type="Rhea" id="RHEA:11824"/>
        <dbReference type="ChEBI" id="CHEBI:11561"/>
        <dbReference type="ChEBI" id="CHEBI:11851"/>
        <dbReference type="ChEBI" id="CHEBI:15377"/>
        <dbReference type="ChEBI" id="CHEBI:15636"/>
        <dbReference type="ChEBI" id="CHEBI:57453"/>
        <dbReference type="EC" id="2.1.2.11"/>
    </reaction>
</comment>
<dbReference type="RefSeq" id="WP_377960196.1">
    <property type="nucleotide sequence ID" value="NZ_JBHZOL010000002.1"/>
</dbReference>
<dbReference type="SUPFAM" id="SSF51621">
    <property type="entry name" value="Phosphoenolpyruvate/pyruvate domain"/>
    <property type="match status" value="1"/>
</dbReference>
<evidence type="ECO:0000313" key="6">
    <source>
        <dbReference type="EMBL" id="MFE4104682.1"/>
    </source>
</evidence>
<keyword evidence="4 5" id="KW-0808">Transferase</keyword>
<comment type="cofactor">
    <cofactor evidence="5">
        <name>Mg(2+)</name>
        <dbReference type="ChEBI" id="CHEBI:18420"/>
    </cofactor>
    <text evidence="5">Binds 1 Mg(2+) ion per subunit.</text>
</comment>
<dbReference type="PANTHER" id="PTHR20881:SF0">
    <property type="entry name" value="3-METHYL-2-OXOBUTANOATE HYDROXYMETHYLTRANSFERASE"/>
    <property type="match status" value="1"/>
</dbReference>
<comment type="function">
    <text evidence="5">Catalyzes the reversible reaction in which hydroxymethyl group from 5,10-methylenetetrahydrofolate is transferred onto alpha-ketoisovalerate to form ketopantoate.</text>
</comment>
<feature type="binding site" evidence="5">
    <location>
        <position position="83"/>
    </location>
    <ligand>
        <name>Mg(2+)</name>
        <dbReference type="ChEBI" id="CHEBI:18420"/>
    </ligand>
</feature>
<evidence type="ECO:0000256" key="1">
    <source>
        <dbReference type="ARBA" id="ARBA00008676"/>
    </source>
</evidence>
<dbReference type="InterPro" id="IPR040442">
    <property type="entry name" value="Pyrv_kinase-like_dom_sf"/>
</dbReference>
<evidence type="ECO:0000256" key="5">
    <source>
        <dbReference type="HAMAP-Rule" id="MF_00156"/>
    </source>
</evidence>
<gene>
    <name evidence="5 6" type="primary">panB</name>
    <name evidence="6" type="ORF">ACFVKH_00235</name>
</gene>
<comment type="similarity">
    <text evidence="1 5">Belongs to the PanB family.</text>
</comment>
<keyword evidence="3 5" id="KW-0566">Pantothenate biosynthesis</keyword>
<dbReference type="Gene3D" id="3.20.20.60">
    <property type="entry name" value="Phosphoenolpyruvate-binding domains"/>
    <property type="match status" value="1"/>
</dbReference>
<evidence type="ECO:0000313" key="7">
    <source>
        <dbReference type="Proteomes" id="UP001600165"/>
    </source>
</evidence>
<name>A0ABW6I9Y3_9CYAN</name>
<feature type="binding site" evidence="5">
    <location>
        <begin position="44"/>
        <end position="45"/>
    </location>
    <ligand>
        <name>3-methyl-2-oxobutanoate</name>
        <dbReference type="ChEBI" id="CHEBI:11851"/>
    </ligand>
</feature>
<dbReference type="PANTHER" id="PTHR20881">
    <property type="entry name" value="3-METHYL-2-OXOBUTANOATE HYDROXYMETHYLTRANSFERASE"/>
    <property type="match status" value="1"/>
</dbReference>
<dbReference type="EC" id="2.1.2.11" evidence="5"/>
<accession>A0ABW6I9Y3</accession>
<evidence type="ECO:0000256" key="3">
    <source>
        <dbReference type="ARBA" id="ARBA00022655"/>
    </source>
</evidence>
<dbReference type="NCBIfam" id="NF001452">
    <property type="entry name" value="PRK00311.1"/>
    <property type="match status" value="1"/>
</dbReference>
<dbReference type="CDD" id="cd06557">
    <property type="entry name" value="KPHMT-like"/>
    <property type="match status" value="1"/>
</dbReference>
<feature type="binding site" evidence="5">
    <location>
        <position position="83"/>
    </location>
    <ligand>
        <name>3-methyl-2-oxobutanoate</name>
        <dbReference type="ChEBI" id="CHEBI:11851"/>
    </ligand>
</feature>
<feature type="binding site" evidence="5">
    <location>
        <position position="115"/>
    </location>
    <ligand>
        <name>Mg(2+)</name>
        <dbReference type="ChEBI" id="CHEBI:18420"/>
    </ligand>
</feature>
<dbReference type="GO" id="GO:0003864">
    <property type="term" value="F:3-methyl-2-oxobutanoate hydroxymethyltransferase activity"/>
    <property type="evidence" value="ECO:0007669"/>
    <property type="project" value="UniProtKB-EC"/>
</dbReference>
<dbReference type="Proteomes" id="UP001600165">
    <property type="component" value="Unassembled WGS sequence"/>
</dbReference>
<keyword evidence="7" id="KW-1185">Reference proteome</keyword>
<comment type="pathway">
    <text evidence="5">Cofactor biosynthesis; (R)-pantothenate biosynthesis; (R)-pantoate from 3-methyl-2-oxobutanoate: step 1/2.</text>
</comment>
<evidence type="ECO:0000256" key="4">
    <source>
        <dbReference type="ARBA" id="ARBA00022679"/>
    </source>
</evidence>
<comment type="subunit">
    <text evidence="2 5">Homodecamer; pentamer of dimers.</text>
</comment>
<dbReference type="NCBIfam" id="TIGR00222">
    <property type="entry name" value="panB"/>
    <property type="match status" value="1"/>
</dbReference>
<keyword evidence="5" id="KW-0963">Cytoplasm</keyword>
<evidence type="ECO:0000256" key="2">
    <source>
        <dbReference type="ARBA" id="ARBA00011424"/>
    </source>
</evidence>
<dbReference type="InterPro" id="IPR015813">
    <property type="entry name" value="Pyrv/PenolPyrv_kinase-like_dom"/>
</dbReference>